<dbReference type="PhylomeDB" id="A0A068V3Z5"/>
<reference evidence="6" key="1">
    <citation type="journal article" date="2014" name="Science">
        <title>The coffee genome provides insight into the convergent evolution of caffeine biosynthesis.</title>
        <authorList>
            <person name="Denoeud F."/>
            <person name="Carretero-Paulet L."/>
            <person name="Dereeper A."/>
            <person name="Droc G."/>
            <person name="Guyot R."/>
            <person name="Pietrella M."/>
            <person name="Zheng C."/>
            <person name="Alberti A."/>
            <person name="Anthony F."/>
            <person name="Aprea G."/>
            <person name="Aury J.M."/>
            <person name="Bento P."/>
            <person name="Bernard M."/>
            <person name="Bocs S."/>
            <person name="Campa C."/>
            <person name="Cenci A."/>
            <person name="Combes M.C."/>
            <person name="Crouzillat D."/>
            <person name="Da Silva C."/>
            <person name="Daddiego L."/>
            <person name="De Bellis F."/>
            <person name="Dussert S."/>
            <person name="Garsmeur O."/>
            <person name="Gayraud T."/>
            <person name="Guignon V."/>
            <person name="Jahn K."/>
            <person name="Jamilloux V."/>
            <person name="Joet T."/>
            <person name="Labadie K."/>
            <person name="Lan T."/>
            <person name="Leclercq J."/>
            <person name="Lepelley M."/>
            <person name="Leroy T."/>
            <person name="Li L.T."/>
            <person name="Librado P."/>
            <person name="Lopez L."/>
            <person name="Munoz A."/>
            <person name="Noel B."/>
            <person name="Pallavicini A."/>
            <person name="Perrotta G."/>
            <person name="Poncet V."/>
            <person name="Pot D."/>
            <person name="Priyono X."/>
            <person name="Rigoreau M."/>
            <person name="Rouard M."/>
            <person name="Rozas J."/>
            <person name="Tranchant-Dubreuil C."/>
            <person name="VanBuren R."/>
            <person name="Zhang Q."/>
            <person name="Andrade A.C."/>
            <person name="Argout X."/>
            <person name="Bertrand B."/>
            <person name="de Kochko A."/>
            <person name="Graziosi G."/>
            <person name="Henry R.J."/>
            <person name="Jayarama X."/>
            <person name="Ming R."/>
            <person name="Nagai C."/>
            <person name="Rounsley S."/>
            <person name="Sankoff D."/>
            <person name="Giuliano G."/>
            <person name="Albert V.A."/>
            <person name="Wincker P."/>
            <person name="Lashermes P."/>
        </authorList>
    </citation>
    <scope>NUCLEOTIDE SEQUENCE [LARGE SCALE GENOMIC DNA]</scope>
    <source>
        <strain evidence="6">cv. DH200-94</strain>
    </source>
</reference>
<dbReference type="GO" id="GO:0006383">
    <property type="term" value="P:transcription by RNA polymerase III"/>
    <property type="evidence" value="ECO:0007669"/>
    <property type="project" value="TreeGrafter"/>
</dbReference>
<dbReference type="InterPro" id="IPR001680">
    <property type="entry name" value="WD40_rpt"/>
</dbReference>
<dbReference type="AlphaFoldDB" id="A0A068V3Z5"/>
<name>A0A068V3Z5_COFCA</name>
<dbReference type="FunCoup" id="A0A068V3Z5">
    <property type="interactions" value="750"/>
</dbReference>
<dbReference type="InterPro" id="IPR052416">
    <property type="entry name" value="GTF3C_component"/>
</dbReference>
<dbReference type="InterPro" id="IPR015943">
    <property type="entry name" value="WD40/YVTN_repeat-like_dom_sf"/>
</dbReference>
<dbReference type="GO" id="GO:0000127">
    <property type="term" value="C:transcription factor TFIIIC complex"/>
    <property type="evidence" value="ECO:0007669"/>
    <property type="project" value="TreeGrafter"/>
</dbReference>
<keyword evidence="2" id="KW-0804">Transcription</keyword>
<sequence>MEGTGEEAPTDIDMDIPIAEAYNRMKKLKPKRKAKVNKEAAVDGEDEGFSVRKENTGGDKSEFPHGITVSLFDDSVENHFKAVDNISKLCGETDMDDFDPAEIQRLSSSITFLREWREFNYPSRNLRFSCQNQSKEGRDFMGEIRLPQFSSATVPKKDIQNGDATSSELSKDFVMYVGGSVWALDWCPRVHSYSDSSIKSEFIAVAAHPPESSYHKIGAPLRGRGFVQIWCVLGTNMKKDMQSQDKKKRKRTSRNSETVITESSERRRPRGRPRKQTVNGSSNNTNSHSETVTTESCKQQRRRGKPRNQPTNGSSNNTNPHSEKVQTSAVQYLQDSSAVVSRDVALVDTSDHENVKTKLPKQMKPRGRRPKKAVNNSEVVQTPATKCSSTLLTGDLVSGNTCNHVLEENSQLVLEVSTMKSKSVIVPSKRIRLKDKGSTRVQVSKDAQEAELSLANPPTEENLALNMITCDFGSANCSIPNDVALPRMVFCLAHNGEVAWDAKWRPCDVSDKQRMGYLAVLLGDGALEVWEVPFPRTMKVIYSASQKEGTDPRFIRLRPVFRCPTIKRGGRQSIPLTLEWSASSPHDMILAGCHDGVVALWKFCATGSLQETRPLLCFSADTVTIRALTWVPVSSYSESANIIVTAGHRGLKFWDLRDPFRPLWDFYPFQRVIYSLDWLPDPRCIIVSFDDGALRILSLLKAANDAPVTGKPFEGAQQKGFHSYLCSPFQIWSVHTSRLTGMVAYCGADGTALRFQLTTRAVEKDPLRNRAPHFLCGALTEENSTLTMFTSLPNTPFPMRKSLREWGEAPRTVRGYISVSNQEKRAKQKVVKVRSEEKHKALCKRGDLDSEFGPDCMAVTETREAGKVKTSSNSEADQRPIMVGEDNPDIMRGEVEEVEVFPSKTVAMHRVRWNTNKGSENWLCYGGAAGVVRFQEIDMCGE</sequence>
<dbReference type="GO" id="GO:0005634">
    <property type="term" value="C:nucleus"/>
    <property type="evidence" value="ECO:0007669"/>
    <property type="project" value="UniProtKB-SubCell"/>
</dbReference>
<dbReference type="InterPro" id="IPR036322">
    <property type="entry name" value="WD40_repeat_dom_sf"/>
</dbReference>
<evidence type="ECO:0000256" key="1">
    <source>
        <dbReference type="ARBA" id="ARBA00004123"/>
    </source>
</evidence>
<dbReference type="SUPFAM" id="SSF50978">
    <property type="entry name" value="WD40 repeat-like"/>
    <property type="match status" value="1"/>
</dbReference>
<dbReference type="OrthoDB" id="4703at2759"/>
<feature type="region of interest" description="Disordered" evidence="4">
    <location>
        <begin position="355"/>
        <end position="381"/>
    </location>
</feature>
<evidence type="ECO:0000256" key="4">
    <source>
        <dbReference type="SAM" id="MobiDB-lite"/>
    </source>
</evidence>
<keyword evidence="3" id="KW-0539">Nucleus</keyword>
<accession>A0A068V3Z5</accession>
<dbReference type="Gene3D" id="2.130.10.10">
    <property type="entry name" value="YVTN repeat-like/Quinoprotein amine dehydrogenase"/>
    <property type="match status" value="1"/>
</dbReference>
<organism evidence="5 6">
    <name type="scientific">Coffea canephora</name>
    <name type="common">Robusta coffee</name>
    <dbReference type="NCBI Taxonomy" id="49390"/>
    <lineage>
        <taxon>Eukaryota</taxon>
        <taxon>Viridiplantae</taxon>
        <taxon>Streptophyta</taxon>
        <taxon>Embryophyta</taxon>
        <taxon>Tracheophyta</taxon>
        <taxon>Spermatophyta</taxon>
        <taxon>Magnoliopsida</taxon>
        <taxon>eudicotyledons</taxon>
        <taxon>Gunneridae</taxon>
        <taxon>Pentapetalae</taxon>
        <taxon>asterids</taxon>
        <taxon>lamiids</taxon>
        <taxon>Gentianales</taxon>
        <taxon>Rubiaceae</taxon>
        <taxon>Ixoroideae</taxon>
        <taxon>Gardenieae complex</taxon>
        <taxon>Bertiereae - Coffeeae clade</taxon>
        <taxon>Coffeeae</taxon>
        <taxon>Coffea</taxon>
    </lineage>
</organism>
<proteinExistence type="predicted"/>
<dbReference type="STRING" id="49390.A0A068V3Z5"/>
<evidence type="ECO:0000313" key="6">
    <source>
        <dbReference type="Proteomes" id="UP000295252"/>
    </source>
</evidence>
<protein>
    <submittedName>
        <fullName evidence="5">Uncharacterized protein</fullName>
    </submittedName>
</protein>
<keyword evidence="6" id="KW-1185">Reference proteome</keyword>
<dbReference type="Gramene" id="CDP15391">
    <property type="protein sequence ID" value="CDP15391"/>
    <property type="gene ID" value="GSCOC_T00043106001"/>
</dbReference>
<dbReference type="PANTHER" id="PTHR15052">
    <property type="entry name" value="RNA POLYMERASE III TRANSCRIPTION INITIATION FACTOR COMPLEX SUBUNIT"/>
    <property type="match status" value="1"/>
</dbReference>
<evidence type="ECO:0000256" key="3">
    <source>
        <dbReference type="ARBA" id="ARBA00023242"/>
    </source>
</evidence>
<feature type="compositionally biased region" description="Polar residues" evidence="4">
    <location>
        <begin position="308"/>
        <end position="328"/>
    </location>
</feature>
<dbReference type="OMA" id="WCPRVHG"/>
<comment type="subcellular location">
    <subcellularLocation>
        <location evidence="1">Nucleus</location>
    </subcellularLocation>
</comment>
<feature type="compositionally biased region" description="Polar residues" evidence="4">
    <location>
        <begin position="276"/>
        <end position="297"/>
    </location>
</feature>
<evidence type="ECO:0000313" key="5">
    <source>
        <dbReference type="EMBL" id="CDP15391.1"/>
    </source>
</evidence>
<dbReference type="Proteomes" id="UP000295252">
    <property type="component" value="Chromosome VIII"/>
</dbReference>
<dbReference type="EMBL" id="HG739182">
    <property type="protein sequence ID" value="CDP15391.1"/>
    <property type="molecule type" value="Genomic_DNA"/>
</dbReference>
<evidence type="ECO:0000256" key="2">
    <source>
        <dbReference type="ARBA" id="ARBA00023163"/>
    </source>
</evidence>
<dbReference type="PANTHER" id="PTHR15052:SF2">
    <property type="entry name" value="GENERAL TRANSCRIPTION FACTOR 3C POLYPEPTIDE 2"/>
    <property type="match status" value="1"/>
</dbReference>
<dbReference type="SMART" id="SM00320">
    <property type="entry name" value="WD40"/>
    <property type="match status" value="5"/>
</dbReference>
<feature type="region of interest" description="Disordered" evidence="4">
    <location>
        <begin position="30"/>
        <end position="62"/>
    </location>
</feature>
<dbReference type="InParanoid" id="A0A068V3Z5"/>
<gene>
    <name evidence="5" type="ORF">GSCOC_T00043106001</name>
</gene>
<feature type="compositionally biased region" description="Basic and acidic residues" evidence="4">
    <location>
        <begin position="49"/>
        <end position="62"/>
    </location>
</feature>
<feature type="compositionally biased region" description="Basic residues" evidence="4">
    <location>
        <begin position="358"/>
        <end position="372"/>
    </location>
</feature>
<feature type="region of interest" description="Disordered" evidence="4">
    <location>
        <begin position="239"/>
        <end position="328"/>
    </location>
</feature>